<feature type="region of interest" description="Disordered" evidence="2">
    <location>
        <begin position="322"/>
        <end position="343"/>
    </location>
</feature>
<feature type="transmembrane region" description="Helical" evidence="3">
    <location>
        <begin position="136"/>
        <end position="163"/>
    </location>
</feature>
<keyword evidence="3" id="KW-0472">Membrane</keyword>
<proteinExistence type="predicted"/>
<dbReference type="eggNOG" id="ENOG502SBB5">
    <property type="taxonomic scope" value="Eukaryota"/>
</dbReference>
<dbReference type="Pfam" id="PF07690">
    <property type="entry name" value="MFS_1"/>
    <property type="match status" value="1"/>
</dbReference>
<dbReference type="InterPro" id="IPR036259">
    <property type="entry name" value="MFS_trans_sf"/>
</dbReference>
<protein>
    <submittedName>
        <fullName evidence="5">Major facilitator superfamily MFS_1</fullName>
    </submittedName>
</protein>
<dbReference type="GO" id="GO:0016020">
    <property type="term" value="C:membrane"/>
    <property type="evidence" value="ECO:0007669"/>
    <property type="project" value="UniProtKB-SubCell"/>
</dbReference>
<dbReference type="RefSeq" id="XP_007509041.1">
    <property type="nucleotide sequence ID" value="XM_007508979.1"/>
</dbReference>
<evidence type="ECO:0000313" key="6">
    <source>
        <dbReference type="Proteomes" id="UP000198341"/>
    </source>
</evidence>
<dbReference type="Proteomes" id="UP000198341">
    <property type="component" value="Chromosome 14"/>
</dbReference>
<keyword evidence="6" id="KW-1185">Reference proteome</keyword>
<feature type="domain" description="Major facilitator superfamily (MFS) profile" evidence="4">
    <location>
        <begin position="137"/>
        <end position="684"/>
    </location>
</feature>
<organism evidence="5 6">
    <name type="scientific">Bathycoccus prasinos</name>
    <dbReference type="NCBI Taxonomy" id="41875"/>
    <lineage>
        <taxon>Eukaryota</taxon>
        <taxon>Viridiplantae</taxon>
        <taxon>Chlorophyta</taxon>
        <taxon>Mamiellophyceae</taxon>
        <taxon>Mamiellales</taxon>
        <taxon>Bathycoccaceae</taxon>
        <taxon>Bathycoccus</taxon>
    </lineage>
</organism>
<feature type="transmembrane region" description="Helical" evidence="3">
    <location>
        <begin position="269"/>
        <end position="289"/>
    </location>
</feature>
<sequence>MNTYHISMSSNVMSQSRQFVELFSFCNSSKRFRNRIDPTRFQIQPRRKMVKNSVNSEDFSDSGKVGKNAYTGGVESTRWQYNGNELEVNQLEIEEDDIGLKKIGVGAGLVQYLICRLPGMRRKKLPKIVSNAVDNLSIWALATCGFLWTSSTCMVFSLLPVFLHSELGFSNTRIGAVEGFALVVSNFSRVFSGVLSDMLKSRVKVIAVGSVMTAMMKLVLASALSVQWVVMAKLLDRFGKGIRAAPTDALIADLSPRPKRSSSYGLHQSMTTLGGVLGSIAAVVCMKLSQNNFRATFTAASVPSIFAIVILLSYVKNPQRAMKKPNYTPRPGRGRGLPSWRRHARGPLAMPHLRARWRRIECRDTSRDVAWHHRQRAWKNVREWLLQIQKRAVVVAPFLDQVVEGLDDGEFSPRSTVQLKRTPSGTMIKKVDREAQQHKDTQALGSEDLQERAYIWADDPWADEEKSRATSSGDRTKNVKKSSDMIVGWGEWSWSWSEAVQLPREFWRALFVFSILKVARFSEAFVTLHARAIGMQVAYLPILMFATNIVQSILTYPLGVIADKGDLNGASGRKFMLLGGFAVMVLADIVLVLAKVPWHVFVGYLIVGVHMSMTQGNMKAVLSATMPPNVRGTGFAISALSQGLALGLGNYMAGFLCDLLGSSGAFWGGMCWSIFALGSGWLLL</sequence>
<feature type="transmembrane region" description="Helical" evidence="3">
    <location>
        <begin position="634"/>
        <end position="653"/>
    </location>
</feature>
<dbReference type="KEGG" id="bpg:Bathy14g02400"/>
<dbReference type="InterPro" id="IPR011701">
    <property type="entry name" value="MFS"/>
</dbReference>
<dbReference type="AlphaFoldDB" id="K8FCH3"/>
<dbReference type="SUPFAM" id="SSF103473">
    <property type="entry name" value="MFS general substrate transporter"/>
    <property type="match status" value="1"/>
</dbReference>
<evidence type="ECO:0000256" key="2">
    <source>
        <dbReference type="SAM" id="MobiDB-lite"/>
    </source>
</evidence>
<dbReference type="PROSITE" id="PS50850">
    <property type="entry name" value="MFS"/>
    <property type="match status" value="1"/>
</dbReference>
<dbReference type="OrthoDB" id="512088at2759"/>
<name>K8FCH3_9CHLO</name>
<feature type="transmembrane region" description="Helical" evidence="3">
    <location>
        <begin position="295"/>
        <end position="315"/>
    </location>
</feature>
<dbReference type="GeneID" id="19011960"/>
<comment type="subcellular location">
    <subcellularLocation>
        <location evidence="1">Membrane</location>
        <topology evidence="1">Multi-pass membrane protein</topology>
    </subcellularLocation>
</comment>
<dbReference type="Gene3D" id="1.20.1250.20">
    <property type="entry name" value="MFS general substrate transporter like domains"/>
    <property type="match status" value="2"/>
</dbReference>
<evidence type="ECO:0000256" key="1">
    <source>
        <dbReference type="ARBA" id="ARBA00004141"/>
    </source>
</evidence>
<evidence type="ECO:0000313" key="5">
    <source>
        <dbReference type="EMBL" id="CCO19498.1"/>
    </source>
</evidence>
<reference evidence="5 6" key="1">
    <citation type="submission" date="2011-10" db="EMBL/GenBank/DDBJ databases">
        <authorList>
            <person name="Genoscope - CEA"/>
        </authorList>
    </citation>
    <scope>NUCLEOTIDE SEQUENCE [LARGE SCALE GENOMIC DNA]</scope>
    <source>
        <strain evidence="5 6">RCC 1105</strain>
    </source>
</reference>
<dbReference type="PANTHER" id="PTHR23518">
    <property type="entry name" value="C-METHYLTRANSFERASE"/>
    <property type="match status" value="1"/>
</dbReference>
<feature type="transmembrane region" description="Helical" evidence="3">
    <location>
        <begin position="205"/>
        <end position="230"/>
    </location>
</feature>
<dbReference type="PANTHER" id="PTHR23518:SF2">
    <property type="entry name" value="MAJOR FACILITATOR SUPERFAMILY TRANSPORTER"/>
    <property type="match status" value="1"/>
</dbReference>
<feature type="transmembrane region" description="Helical" evidence="3">
    <location>
        <begin position="600"/>
        <end position="622"/>
    </location>
</feature>
<gene>
    <name evidence="5" type="ordered locus">Bathy14g02400</name>
</gene>
<accession>K8FCH3</accession>
<keyword evidence="3" id="KW-0812">Transmembrane</keyword>
<evidence type="ECO:0000256" key="3">
    <source>
        <dbReference type="SAM" id="Phobius"/>
    </source>
</evidence>
<feature type="transmembrane region" description="Helical" evidence="3">
    <location>
        <begin position="575"/>
        <end position="594"/>
    </location>
</feature>
<dbReference type="InterPro" id="IPR020846">
    <property type="entry name" value="MFS_dom"/>
</dbReference>
<dbReference type="EMBL" id="FO082265">
    <property type="protein sequence ID" value="CCO19498.1"/>
    <property type="molecule type" value="Genomic_DNA"/>
</dbReference>
<dbReference type="GO" id="GO:0022857">
    <property type="term" value="F:transmembrane transporter activity"/>
    <property type="evidence" value="ECO:0007669"/>
    <property type="project" value="InterPro"/>
</dbReference>
<evidence type="ECO:0000259" key="4">
    <source>
        <dbReference type="PROSITE" id="PS50850"/>
    </source>
</evidence>
<feature type="transmembrane region" description="Helical" evidence="3">
    <location>
        <begin position="665"/>
        <end position="683"/>
    </location>
</feature>
<feature type="transmembrane region" description="Helical" evidence="3">
    <location>
        <begin position="538"/>
        <end position="563"/>
    </location>
</feature>
<keyword evidence="3" id="KW-1133">Transmembrane helix</keyword>
<dbReference type="CDD" id="cd17370">
    <property type="entry name" value="MFS_MJ1317_like"/>
    <property type="match status" value="1"/>
</dbReference>